<feature type="chain" id="PRO_5030177665" description="Transglycosylase SLT domain-containing protein" evidence="1">
    <location>
        <begin position="36"/>
        <end position="215"/>
    </location>
</feature>
<dbReference type="KEGG" id="ntd:EGO55_18455"/>
<dbReference type="SUPFAM" id="SSF53955">
    <property type="entry name" value="Lysozyme-like"/>
    <property type="match status" value="1"/>
</dbReference>
<evidence type="ECO:0000256" key="1">
    <source>
        <dbReference type="SAM" id="SignalP"/>
    </source>
</evidence>
<proteinExistence type="predicted"/>
<feature type="signal peptide" evidence="1">
    <location>
        <begin position="1"/>
        <end position="35"/>
    </location>
</feature>
<dbReference type="EMBL" id="BASZ01000006">
    <property type="protein sequence ID" value="GAD49746.1"/>
    <property type="molecule type" value="Genomic_DNA"/>
</dbReference>
<reference evidence="2 3" key="1">
    <citation type="submission" date="2013-09" db="EMBL/GenBank/DDBJ databases">
        <title>Whole genome shotgun sequence of Novosphingobium tardaugens NBRC 16725.</title>
        <authorList>
            <person name="Isaki S."/>
            <person name="Hosoyama A."/>
            <person name="Tsuchikane K."/>
            <person name="Katsumata H."/>
            <person name="Ando Y."/>
            <person name="Yamazaki S."/>
            <person name="Fujita N."/>
        </authorList>
    </citation>
    <scope>NUCLEOTIDE SEQUENCE [LARGE SCALE GENOMIC DNA]</scope>
    <source>
        <strain evidence="2 3">NBRC 16725</strain>
    </source>
</reference>
<evidence type="ECO:0000313" key="3">
    <source>
        <dbReference type="Proteomes" id="UP000016568"/>
    </source>
</evidence>
<organism evidence="2 3">
    <name type="scientific">Caenibius tardaugens NBRC 16725</name>
    <dbReference type="NCBI Taxonomy" id="1219035"/>
    <lineage>
        <taxon>Bacteria</taxon>
        <taxon>Pseudomonadati</taxon>
        <taxon>Pseudomonadota</taxon>
        <taxon>Alphaproteobacteria</taxon>
        <taxon>Sphingomonadales</taxon>
        <taxon>Erythrobacteraceae</taxon>
        <taxon>Caenibius</taxon>
    </lineage>
</organism>
<accession>U2Y8Z3</accession>
<keyword evidence="3" id="KW-1185">Reference proteome</keyword>
<dbReference type="OrthoDB" id="9808681at2"/>
<sequence length="215" mass="23040">MICLSRVAIFLPRTDSLMLPVSACLALLVANPAQARGTGEGETRIAECIRQVAGGKPWLEKTLWGLRDQEAGWLGAEVGNTNGSQDLGPLQVNSGWVKRISALVGRPQADVRSWLVHDPCFNAGAARWIFLSALLITGDFWKAVGVYHSPTAWRQRRYALSVARHMQRRFGQDIFAVPAIPVSAGTGTAGATGASQPLSPVVRVHGFGSVQTPSS</sequence>
<dbReference type="AlphaFoldDB" id="U2Y8Z3"/>
<dbReference type="CDD" id="cd13400">
    <property type="entry name" value="LT_IagB-like"/>
    <property type="match status" value="1"/>
</dbReference>
<dbReference type="Proteomes" id="UP000016568">
    <property type="component" value="Unassembled WGS sequence"/>
</dbReference>
<protein>
    <recommendedName>
        <fullName evidence="4">Transglycosylase SLT domain-containing protein</fullName>
    </recommendedName>
</protein>
<dbReference type="eggNOG" id="COG0741">
    <property type="taxonomic scope" value="Bacteria"/>
</dbReference>
<keyword evidence="1" id="KW-0732">Signal</keyword>
<dbReference type="InterPro" id="IPR023346">
    <property type="entry name" value="Lysozyme-like_dom_sf"/>
</dbReference>
<evidence type="ECO:0008006" key="4">
    <source>
        <dbReference type="Google" id="ProtNLM"/>
    </source>
</evidence>
<gene>
    <name evidence="2" type="ORF">NT2_06_01860</name>
</gene>
<evidence type="ECO:0000313" key="2">
    <source>
        <dbReference type="EMBL" id="GAD49746.1"/>
    </source>
</evidence>
<name>U2Y8Z3_9SPHN</name>
<comment type="caution">
    <text evidence="2">The sequence shown here is derived from an EMBL/GenBank/DDBJ whole genome shotgun (WGS) entry which is preliminary data.</text>
</comment>